<feature type="domain" description="Aminoacyl-tRNA synthetase class II (D/K/N)" evidence="4">
    <location>
        <begin position="19"/>
        <end position="139"/>
    </location>
</feature>
<keyword evidence="2" id="KW-0547">Nucleotide-binding</keyword>
<dbReference type="AlphaFoldDB" id="A5IZB3"/>
<dbReference type="Gene3D" id="3.30.930.10">
    <property type="entry name" value="Bira Bifunctional Protein, Domain 2"/>
    <property type="match status" value="1"/>
</dbReference>
<dbReference type="GeneID" id="93358398"/>
<accession>A5IZB3</accession>
<gene>
    <name evidence="5" type="ordered locus">MAG6720</name>
</gene>
<dbReference type="GO" id="GO:0004812">
    <property type="term" value="F:aminoacyl-tRNA ligase activity"/>
    <property type="evidence" value="ECO:0007669"/>
    <property type="project" value="InterPro"/>
</dbReference>
<protein>
    <recommendedName>
        <fullName evidence="4">Aminoacyl-tRNA synthetase class II (D/K/N) domain-containing protein</fullName>
    </recommendedName>
</protein>
<dbReference type="STRING" id="347257.MAG6720"/>
<evidence type="ECO:0000256" key="1">
    <source>
        <dbReference type="ARBA" id="ARBA00022598"/>
    </source>
</evidence>
<keyword evidence="3" id="KW-0067">ATP-binding</keyword>
<sequence length="146" mass="16671">MHSGKTNFDKFSSAFTKAINSNGKKYLMHKFSNSILWLINFPSIIAPFHQKSYKGIGRNSNLLMDISETVGVGEGCKTYNETIEGINGHKNNINDYKLYLDRKSQTVLKTARFGISLEKLVLFLIHESNIRNTQLIPRETDKEIFP</sequence>
<dbReference type="Proteomes" id="UP000007065">
    <property type="component" value="Chromosome"/>
</dbReference>
<dbReference type="HOGENOM" id="CLU_1775377_0_0_14"/>
<keyword evidence="6" id="KW-1185">Reference proteome</keyword>
<organism evidence="5 6">
    <name type="scientific">Mycoplasmopsis agalactiae (strain NCTC 10123 / CIP 59.7 / PG2)</name>
    <name type="common">Mycoplasma agalactiae</name>
    <dbReference type="NCBI Taxonomy" id="347257"/>
    <lineage>
        <taxon>Bacteria</taxon>
        <taxon>Bacillati</taxon>
        <taxon>Mycoplasmatota</taxon>
        <taxon>Mycoplasmoidales</taxon>
        <taxon>Metamycoplasmataceae</taxon>
        <taxon>Mycoplasmopsis</taxon>
    </lineage>
</organism>
<dbReference type="SUPFAM" id="SSF55681">
    <property type="entry name" value="Class II aaRS and biotin synthetases"/>
    <property type="match status" value="1"/>
</dbReference>
<dbReference type="KEGG" id="maa:MAG6720"/>
<dbReference type="InterPro" id="IPR004364">
    <property type="entry name" value="Aa-tRNA-synt_II"/>
</dbReference>
<evidence type="ECO:0000256" key="3">
    <source>
        <dbReference type="ARBA" id="ARBA00022840"/>
    </source>
</evidence>
<evidence type="ECO:0000313" key="5">
    <source>
        <dbReference type="EMBL" id="CAL59372.1"/>
    </source>
</evidence>
<dbReference type="Pfam" id="PF00152">
    <property type="entry name" value="tRNA-synt_2"/>
    <property type="match status" value="1"/>
</dbReference>
<dbReference type="EMBL" id="CU179680">
    <property type="protein sequence ID" value="CAL59372.1"/>
    <property type="molecule type" value="Genomic_DNA"/>
</dbReference>
<dbReference type="GO" id="GO:0006418">
    <property type="term" value="P:tRNA aminoacylation for protein translation"/>
    <property type="evidence" value="ECO:0007669"/>
    <property type="project" value="InterPro"/>
</dbReference>
<evidence type="ECO:0000313" key="6">
    <source>
        <dbReference type="Proteomes" id="UP000007065"/>
    </source>
</evidence>
<dbReference type="GO" id="GO:0005524">
    <property type="term" value="F:ATP binding"/>
    <property type="evidence" value="ECO:0007669"/>
    <property type="project" value="InterPro"/>
</dbReference>
<proteinExistence type="predicted"/>
<dbReference type="InterPro" id="IPR045864">
    <property type="entry name" value="aa-tRNA-synth_II/BPL/LPL"/>
</dbReference>
<reference evidence="6" key="1">
    <citation type="journal article" date="2007" name="PLoS Genet.">
        <title>Being pathogenic, plastic, and sexual while living with a nearly minimal bacterial genome.</title>
        <authorList>
            <person name="Sirand-Pugnet P."/>
            <person name="Lartigue C."/>
            <person name="Marenda M."/>
            <person name="Jacob D."/>
            <person name="Barre A."/>
            <person name="Barbe V."/>
            <person name="Schenowitz C."/>
            <person name="Mangenot S."/>
            <person name="Couloux A."/>
            <person name="Segurens B."/>
            <person name="de Daruvar A."/>
            <person name="Blanchard A."/>
            <person name="Citti C."/>
        </authorList>
    </citation>
    <scope>NUCLEOTIDE SEQUENCE [LARGE SCALE GENOMIC DNA]</scope>
    <source>
        <strain evidence="6">PG2</strain>
    </source>
</reference>
<name>A5IZB3_MYCAP</name>
<evidence type="ECO:0000259" key="4">
    <source>
        <dbReference type="Pfam" id="PF00152"/>
    </source>
</evidence>
<keyword evidence="1" id="KW-0436">Ligase</keyword>
<dbReference type="RefSeq" id="WP_011949825.1">
    <property type="nucleotide sequence ID" value="NC_009497.1"/>
</dbReference>
<evidence type="ECO:0000256" key="2">
    <source>
        <dbReference type="ARBA" id="ARBA00022741"/>
    </source>
</evidence>